<sequence>MLAFLFHFIKSYAEHTGCRLKLEEANILTKGVLISASMLLFPENALLPLVNLTSSEFRNSITLLGFLMSSSKASEETLFLSMSQLLHALMIWVSSIKTFFKAPGIACVPGVWTPLAKFCAQT</sequence>
<gene>
    <name evidence="2" type="primary">Gm9753</name>
</gene>
<dbReference type="AGR" id="MGI:3642671"/>
<reference evidence="1" key="4">
    <citation type="journal article" date="2001" name="Nature">
        <title>Functional annotation of a full-length mouse cDNA collection.</title>
        <authorList>
            <consortium name="The RIKEN Genome Exploration Research Group Phase II Team and the FANTOM Consortium"/>
        </authorList>
    </citation>
    <scope>NUCLEOTIDE SEQUENCE</scope>
    <source>
        <strain evidence="1">C57BL/6J</strain>
        <tissue evidence="1">Hippocampus</tissue>
    </source>
</reference>
<reference evidence="1" key="3">
    <citation type="journal article" date="2000" name="Genome Res.">
        <title>RIKEN integrated sequence analysis (RISA) system--384-format sequencing pipeline with 384 multicapillary sequencer.</title>
        <authorList>
            <person name="Shibata K."/>
            <person name="Itoh M."/>
            <person name="Aizawa K."/>
            <person name="Nagaoka S."/>
            <person name="Sasaki N."/>
            <person name="Carninci P."/>
            <person name="Konno H."/>
            <person name="Akiyama J."/>
            <person name="Nishi K."/>
            <person name="Kitsunai T."/>
            <person name="Tashiro H."/>
            <person name="Itoh M."/>
            <person name="Sumi N."/>
            <person name="Ishii Y."/>
            <person name="Nakamura S."/>
            <person name="Hazama M."/>
            <person name="Nishine T."/>
            <person name="Harada A."/>
            <person name="Yamamoto R."/>
            <person name="Matsumoto H."/>
            <person name="Sakaguchi S."/>
            <person name="Ikegami T."/>
            <person name="Kashiwagi K."/>
            <person name="Fujiwake S."/>
            <person name="Inoue K."/>
            <person name="Togawa Y."/>
            <person name="Izawa M."/>
            <person name="Ohara E."/>
            <person name="Watahiki M."/>
            <person name="Yoneda Y."/>
            <person name="Ishikawa T."/>
            <person name="Ozawa K."/>
            <person name="Tanaka T."/>
            <person name="Matsuura S."/>
            <person name="Kawai J."/>
            <person name="Okazaki Y."/>
            <person name="Muramatsu M."/>
            <person name="Inoue Y."/>
            <person name="Kira A."/>
            <person name="Hayashizaki Y."/>
        </authorList>
    </citation>
    <scope>NUCLEOTIDE SEQUENCE</scope>
    <source>
        <strain evidence="1">C57BL/6J</strain>
        <tissue evidence="1">Hippocampus</tissue>
    </source>
</reference>
<accession>Q8C416</accession>
<reference evidence="1" key="1">
    <citation type="journal article" date="1999" name="Methods Enzymol.">
        <title>High-efficiency full-length cDNA cloning.</title>
        <authorList>
            <person name="Carninci P."/>
            <person name="Hayashizaki Y."/>
        </authorList>
    </citation>
    <scope>NUCLEOTIDE SEQUENCE</scope>
    <source>
        <strain evidence="1">C57BL/6J</strain>
        <tissue evidence="1">Hippocampus</tissue>
    </source>
</reference>
<evidence type="ECO:0000313" key="2">
    <source>
        <dbReference type="MGI" id="MGI:3642671"/>
    </source>
</evidence>
<dbReference type="MGI" id="MGI:3642671">
    <property type="gene designation" value="Gm9753"/>
</dbReference>
<reference evidence="1" key="8">
    <citation type="journal article" date="2005" name="Science">
        <title>Antisense Transcription in the Mammalian Transcriptome.</title>
        <authorList>
            <consortium name="RIKEN Genome Exploration Research Group and Genome Science Group (Genome Network Project Core Group) and the FANTOM Consortium"/>
        </authorList>
    </citation>
    <scope>NUCLEOTIDE SEQUENCE</scope>
    <source>
        <strain evidence="1">C57BL/6J</strain>
        <tissue evidence="1">Hippocampus</tissue>
    </source>
</reference>
<organism evidence="1">
    <name type="scientific">Mus musculus</name>
    <name type="common">Mouse</name>
    <dbReference type="NCBI Taxonomy" id="10090"/>
    <lineage>
        <taxon>Eukaryota</taxon>
        <taxon>Metazoa</taxon>
        <taxon>Chordata</taxon>
        <taxon>Craniata</taxon>
        <taxon>Vertebrata</taxon>
        <taxon>Euteleostomi</taxon>
        <taxon>Mammalia</taxon>
        <taxon>Eutheria</taxon>
        <taxon>Euarchontoglires</taxon>
        <taxon>Glires</taxon>
        <taxon>Rodentia</taxon>
        <taxon>Myomorpha</taxon>
        <taxon>Muroidea</taxon>
        <taxon>Muridae</taxon>
        <taxon>Murinae</taxon>
        <taxon>Mus</taxon>
        <taxon>Mus</taxon>
    </lineage>
</organism>
<name>Q8C416_MOUSE</name>
<reference evidence="1" key="2">
    <citation type="journal article" date="2000" name="Genome Res.">
        <title>Normalization and subtraction of cap-trapper-selected cDNAs to prepare full-length cDNA libraries for rapid discovery of new genes.</title>
        <authorList>
            <person name="Carninci P."/>
            <person name="Shibata Y."/>
            <person name="Hayatsu N."/>
            <person name="Sugahara Y."/>
            <person name="Shibata K."/>
            <person name="Itoh M."/>
            <person name="Konno H."/>
            <person name="Okazaki Y."/>
            <person name="Muramatsu M."/>
            <person name="Hayashizaki Y."/>
        </authorList>
    </citation>
    <scope>NUCLEOTIDE SEQUENCE</scope>
    <source>
        <strain evidence="1">C57BL/6J</strain>
        <tissue evidence="1">Hippocampus</tissue>
    </source>
</reference>
<protein>
    <submittedName>
        <fullName evidence="1">Uncharacterized protein</fullName>
    </submittedName>
</protein>
<proteinExistence type="evidence at transcript level"/>
<dbReference type="EMBL" id="AK083240">
    <property type="protein sequence ID" value="BAC38824.1"/>
    <property type="molecule type" value="mRNA"/>
</dbReference>
<reference evidence="1" key="5">
    <citation type="journal article" date="2002" name="Nature">
        <title>Analysis of the mouse transcriptome based on functional annotation of 60,770 full-length cDNAs.</title>
        <authorList>
            <consortium name="The FANTOM Consortium and the RIKEN Genome Exploration Research Group Phase I and II Team"/>
        </authorList>
    </citation>
    <scope>NUCLEOTIDE SEQUENCE</scope>
    <source>
        <strain evidence="1">C57BL/6J</strain>
        <tissue evidence="1">Hippocampus</tissue>
    </source>
</reference>
<evidence type="ECO:0000313" key="1">
    <source>
        <dbReference type="EMBL" id="BAC38824.1"/>
    </source>
</evidence>
<dbReference type="AlphaFoldDB" id="Q8C416"/>
<reference evidence="1" key="6">
    <citation type="submission" date="2002-04" db="EMBL/GenBank/DDBJ databases">
        <authorList>
            <person name="Adachi J."/>
            <person name="Aizawa K."/>
            <person name="Akimura T."/>
            <person name="Arakawa T."/>
            <person name="Bono H."/>
            <person name="Carninci P."/>
            <person name="Fukuda S."/>
            <person name="Furuno M."/>
            <person name="Hanagaki T."/>
            <person name="Hara A."/>
            <person name="Hashizume W."/>
            <person name="Hayashida K."/>
            <person name="Hayatsu N."/>
            <person name="Hiramoto K."/>
            <person name="Hiraoka T."/>
            <person name="Hirozane T."/>
            <person name="Hori F."/>
            <person name="Imotani K."/>
            <person name="Ishii Y."/>
            <person name="Itoh M."/>
            <person name="Kagawa I."/>
            <person name="Kasukawa T."/>
            <person name="Katoh H."/>
            <person name="Kawai J."/>
            <person name="Kojima Y."/>
            <person name="Kondo S."/>
            <person name="Konno H."/>
            <person name="Kouda M."/>
            <person name="Koya S."/>
            <person name="Kurihara C."/>
            <person name="Matsuyama T."/>
            <person name="Miyazaki A."/>
            <person name="Murata M."/>
            <person name="Nakamura M."/>
            <person name="Nishi K."/>
            <person name="Nomura K."/>
            <person name="Numazaki R."/>
            <person name="Ohno M."/>
            <person name="Ohsato N."/>
            <person name="Okazaki Y."/>
            <person name="Saito R."/>
            <person name="Saitoh H."/>
            <person name="Sakai C."/>
            <person name="Sakai K."/>
            <person name="Sakazume N."/>
            <person name="Sano H."/>
            <person name="Sasaki D."/>
            <person name="Shibata K."/>
            <person name="Shinagawa A."/>
            <person name="Shiraki T."/>
            <person name="Sogabe Y."/>
            <person name="Tagami M."/>
            <person name="Tagawa A."/>
            <person name="Takahashi F."/>
            <person name="Takaku-Akahira S."/>
            <person name="Takeda Y."/>
            <person name="Tanaka T."/>
            <person name="Tomaru A."/>
            <person name="Toya T."/>
            <person name="Yasunishi A."/>
            <person name="Muramatsu M."/>
            <person name="Hayashizaki Y."/>
        </authorList>
    </citation>
    <scope>NUCLEOTIDE SEQUENCE</scope>
    <source>
        <strain evidence="1">C57BL/6J</strain>
        <tissue evidence="1">Hippocampus</tissue>
    </source>
</reference>
<reference evidence="1" key="7">
    <citation type="journal article" date="2005" name="Science">
        <title>The Transcriptional Landscape of the Mammalian Genome.</title>
        <authorList>
            <consortium name="The FANTOM Consortium"/>
            <consortium name="Riken Genome Exploration Research Group and Genome Science Group (Genome Network Project Core Group)"/>
        </authorList>
    </citation>
    <scope>NUCLEOTIDE SEQUENCE</scope>
    <source>
        <strain evidence="1">C57BL/6J</strain>
        <tissue evidence="1">Hippocampus</tissue>
    </source>
</reference>